<dbReference type="InterPro" id="IPR005829">
    <property type="entry name" value="Sugar_transporter_CS"/>
</dbReference>
<keyword evidence="5 6" id="KW-0472">Membrane</keyword>
<dbReference type="EMBL" id="JAPDRN010000142">
    <property type="protein sequence ID" value="KAJ9618369.1"/>
    <property type="molecule type" value="Genomic_DNA"/>
</dbReference>
<dbReference type="GO" id="GO:0005886">
    <property type="term" value="C:plasma membrane"/>
    <property type="evidence" value="ECO:0007669"/>
    <property type="project" value="TreeGrafter"/>
</dbReference>
<keyword evidence="4 6" id="KW-1133">Transmembrane helix</keyword>
<dbReference type="PROSITE" id="PS00216">
    <property type="entry name" value="SUGAR_TRANSPORT_1"/>
    <property type="match status" value="1"/>
</dbReference>
<reference evidence="8" key="1">
    <citation type="submission" date="2022-10" db="EMBL/GenBank/DDBJ databases">
        <title>Culturing micro-colonial fungi from biological soil crusts in the Mojave desert and describing Neophaeococcomyces mojavensis, and introducing the new genera and species Taxawa tesnikishii.</title>
        <authorList>
            <person name="Kurbessoian T."/>
            <person name="Stajich J.E."/>
        </authorList>
    </citation>
    <scope>NUCLEOTIDE SEQUENCE</scope>
    <source>
        <strain evidence="8">TK_35</strain>
    </source>
</reference>
<evidence type="ECO:0000256" key="1">
    <source>
        <dbReference type="ARBA" id="ARBA00004141"/>
    </source>
</evidence>
<dbReference type="InterPro" id="IPR020846">
    <property type="entry name" value="MFS_dom"/>
</dbReference>
<evidence type="ECO:0000256" key="5">
    <source>
        <dbReference type="ARBA" id="ARBA00023136"/>
    </source>
</evidence>
<comment type="subcellular location">
    <subcellularLocation>
        <location evidence="1">Membrane</location>
        <topology evidence="1">Multi-pass membrane protein</topology>
    </subcellularLocation>
</comment>
<evidence type="ECO:0000256" key="6">
    <source>
        <dbReference type="SAM" id="Phobius"/>
    </source>
</evidence>
<evidence type="ECO:0000259" key="7">
    <source>
        <dbReference type="PROSITE" id="PS50850"/>
    </source>
</evidence>
<evidence type="ECO:0000256" key="3">
    <source>
        <dbReference type="ARBA" id="ARBA00022692"/>
    </source>
</evidence>
<dbReference type="GO" id="GO:0022857">
    <property type="term" value="F:transmembrane transporter activity"/>
    <property type="evidence" value="ECO:0007669"/>
    <property type="project" value="InterPro"/>
</dbReference>
<accession>A0AA38XS96</accession>
<proteinExistence type="predicted"/>
<feature type="transmembrane region" description="Helical" evidence="6">
    <location>
        <begin position="273"/>
        <end position="292"/>
    </location>
</feature>
<evidence type="ECO:0000313" key="9">
    <source>
        <dbReference type="Proteomes" id="UP001172681"/>
    </source>
</evidence>
<feature type="transmembrane region" description="Helical" evidence="6">
    <location>
        <begin position="342"/>
        <end position="360"/>
    </location>
</feature>
<dbReference type="Proteomes" id="UP001172681">
    <property type="component" value="Unassembled WGS sequence"/>
</dbReference>
<feature type="transmembrane region" description="Helical" evidence="6">
    <location>
        <begin position="491"/>
        <end position="516"/>
    </location>
</feature>
<feature type="transmembrane region" description="Helical" evidence="6">
    <location>
        <begin position="245"/>
        <end position="267"/>
    </location>
</feature>
<feature type="transmembrane region" description="Helical" evidence="6">
    <location>
        <begin position="204"/>
        <end position="224"/>
    </location>
</feature>
<feature type="transmembrane region" description="Helical" evidence="6">
    <location>
        <begin position="312"/>
        <end position="336"/>
    </location>
</feature>
<evidence type="ECO:0000313" key="8">
    <source>
        <dbReference type="EMBL" id="KAJ9618369.1"/>
    </source>
</evidence>
<keyword evidence="3 6" id="KW-0812">Transmembrane</keyword>
<gene>
    <name evidence="8" type="ORF">H2204_013043</name>
</gene>
<feature type="domain" description="Major facilitator superfamily (MFS) profile" evidence="7">
    <location>
        <begin position="53"/>
        <end position="515"/>
    </location>
</feature>
<dbReference type="Pfam" id="PF06609">
    <property type="entry name" value="TRI12"/>
    <property type="match status" value="2"/>
</dbReference>
<feature type="transmembrane region" description="Helical" evidence="6">
    <location>
        <begin position="57"/>
        <end position="82"/>
    </location>
</feature>
<sequence>MDSTKPEQITTESVREPNDSSGRVAIENLTFDVSEDALGDDVGPDYYRSWQFMGTSLCLGLISANFAFTLSANCYPAIIADFGTKTNILWVSLAYTLGIASGIMVLSRLSDIFGRRYFFIGGNLLSLVGCVIAGTAHSLDTVVGGMGLIGLASAVQVNFTMAISEREPAWVGGIYFVNIFPLGFGPPIARALLLHTSQKWRWSYYIQTIFAGLTTLGLFICYRPPDFHMLHVRRSRMAQLKRQDYVGFVLFVGGLTIFLMGLSWSQFYAWKSARVIVTLVLGFCSLVAFAFYEIYFKLDKLIPTHLFKSPGFVPMGLVGCAVAFGFLVGGFVVPYIKNHRMFLLGSCVVLTATVGGMAGVQPYGQALSCTMIALAGFSVGLVETASRSLLPMSCPDEDLGAALGALGCLGFTTASIGTAVYSTILSNKAKSIIPKKVAAAALNGGLPASSLPSLFLSMSLPNITEVPSINSTIIGKVHMATLQGYADSYRYVYYAALAFGVPAIVAACFTISYSKFLTPKVARRMKTTKRQNASAQDEEA</sequence>
<dbReference type="PANTHER" id="PTHR23501">
    <property type="entry name" value="MAJOR FACILITATOR SUPERFAMILY"/>
    <property type="match status" value="1"/>
</dbReference>
<name>A0AA38XS96_9EURO</name>
<feature type="transmembrane region" description="Helical" evidence="6">
    <location>
        <begin position="88"/>
        <end position="106"/>
    </location>
</feature>
<comment type="caution">
    <text evidence="8">The sequence shown here is derived from an EMBL/GenBank/DDBJ whole genome shotgun (WGS) entry which is preliminary data.</text>
</comment>
<dbReference type="AlphaFoldDB" id="A0AA38XS96"/>
<dbReference type="Gene3D" id="1.20.1250.20">
    <property type="entry name" value="MFS general substrate transporter like domains"/>
    <property type="match status" value="1"/>
</dbReference>
<feature type="transmembrane region" description="Helical" evidence="6">
    <location>
        <begin position="170"/>
        <end position="192"/>
    </location>
</feature>
<dbReference type="InterPro" id="IPR010573">
    <property type="entry name" value="MFS_Str1/Tri12-like"/>
</dbReference>
<protein>
    <recommendedName>
        <fullName evidence="7">Major facilitator superfamily (MFS) profile domain-containing protein</fullName>
    </recommendedName>
</protein>
<feature type="transmembrane region" description="Helical" evidence="6">
    <location>
        <begin position="402"/>
        <end position="425"/>
    </location>
</feature>
<keyword evidence="9" id="KW-1185">Reference proteome</keyword>
<keyword evidence="2" id="KW-0813">Transport</keyword>
<organism evidence="8 9">
    <name type="scientific">Knufia peltigerae</name>
    <dbReference type="NCBI Taxonomy" id="1002370"/>
    <lineage>
        <taxon>Eukaryota</taxon>
        <taxon>Fungi</taxon>
        <taxon>Dikarya</taxon>
        <taxon>Ascomycota</taxon>
        <taxon>Pezizomycotina</taxon>
        <taxon>Eurotiomycetes</taxon>
        <taxon>Chaetothyriomycetidae</taxon>
        <taxon>Chaetothyriales</taxon>
        <taxon>Trichomeriaceae</taxon>
        <taxon>Knufia</taxon>
    </lineage>
</organism>
<dbReference type="PROSITE" id="PS50850">
    <property type="entry name" value="MFS"/>
    <property type="match status" value="1"/>
</dbReference>
<dbReference type="PANTHER" id="PTHR23501:SF109">
    <property type="entry name" value="MAJOR FACILITATOR SUPERFAMILY (MFS) PROFILE DOMAIN-CONTAINING PROTEIN-RELATED"/>
    <property type="match status" value="1"/>
</dbReference>
<feature type="transmembrane region" description="Helical" evidence="6">
    <location>
        <begin position="118"/>
        <end position="136"/>
    </location>
</feature>
<evidence type="ECO:0000256" key="4">
    <source>
        <dbReference type="ARBA" id="ARBA00022989"/>
    </source>
</evidence>
<dbReference type="SUPFAM" id="SSF103473">
    <property type="entry name" value="MFS general substrate transporter"/>
    <property type="match status" value="1"/>
</dbReference>
<evidence type="ECO:0000256" key="2">
    <source>
        <dbReference type="ARBA" id="ARBA00022448"/>
    </source>
</evidence>
<dbReference type="InterPro" id="IPR036259">
    <property type="entry name" value="MFS_trans_sf"/>
</dbReference>